<accession>A0ACC3B6J2</accession>
<name>A0ACC3B6J2_9EURO</name>
<comment type="caution">
    <text evidence="1">The sequence shown here is derived from an EMBL/GenBank/DDBJ whole genome shotgun (WGS) entry which is preliminary data.</text>
</comment>
<keyword evidence="2" id="KW-1185">Reference proteome</keyword>
<organism evidence="1 2">
    <name type="scientific">Aspergillus melleus</name>
    <dbReference type="NCBI Taxonomy" id="138277"/>
    <lineage>
        <taxon>Eukaryota</taxon>
        <taxon>Fungi</taxon>
        <taxon>Dikarya</taxon>
        <taxon>Ascomycota</taxon>
        <taxon>Pezizomycotina</taxon>
        <taxon>Eurotiomycetes</taxon>
        <taxon>Eurotiomycetidae</taxon>
        <taxon>Eurotiales</taxon>
        <taxon>Aspergillaceae</taxon>
        <taxon>Aspergillus</taxon>
        <taxon>Aspergillus subgen. Circumdati</taxon>
    </lineage>
</organism>
<gene>
    <name evidence="1" type="ORF">N8T08_003694</name>
</gene>
<proteinExistence type="predicted"/>
<evidence type="ECO:0000313" key="2">
    <source>
        <dbReference type="Proteomes" id="UP001177260"/>
    </source>
</evidence>
<reference evidence="1 2" key="1">
    <citation type="journal article" date="2023" name="ACS Omega">
        <title>Identification of the Neoaspergillic Acid Biosynthesis Gene Cluster by Establishing an In Vitro CRISPR-Ribonucleoprotein Genetic System in Aspergillus melleus.</title>
        <authorList>
            <person name="Yuan B."/>
            <person name="Grau M.F."/>
            <person name="Murata R.M."/>
            <person name="Torok T."/>
            <person name="Venkateswaran K."/>
            <person name="Stajich J.E."/>
            <person name="Wang C.C.C."/>
        </authorList>
    </citation>
    <scope>NUCLEOTIDE SEQUENCE [LARGE SCALE GENOMIC DNA]</scope>
    <source>
        <strain evidence="1 2">IMV 1140</strain>
    </source>
</reference>
<dbReference type="EMBL" id="JAOPJF010000020">
    <property type="protein sequence ID" value="KAK1146046.1"/>
    <property type="molecule type" value="Genomic_DNA"/>
</dbReference>
<evidence type="ECO:0000313" key="1">
    <source>
        <dbReference type="EMBL" id="KAK1146046.1"/>
    </source>
</evidence>
<protein>
    <submittedName>
        <fullName evidence="1">Uncharacterized protein</fullName>
    </submittedName>
</protein>
<sequence length="212" mass="22515">MTANTHIAAVLHGAPDIRIQQRITTHPGPDEVQVRIRATGICGTDMHYYHSGKNGMFVVRQPLILGHEASGEIAAVGSNATQGFQIGNRIVIEPQQPCKSCNFCNSGSYNICPHLKFTGSASVQPPIQGSLQQLYNHPALFVHKIPDAISFENGALLEPLSVAVHAVRRSGLKIGHLVLVLGAGAIGLLCASLARAAGASRVEVCEHLSGRH</sequence>
<dbReference type="Proteomes" id="UP001177260">
    <property type="component" value="Unassembled WGS sequence"/>
</dbReference>